<feature type="domain" description="Cation-transporting P-type ATPase C-terminal" evidence="2">
    <location>
        <begin position="100"/>
        <end position="160"/>
    </location>
</feature>
<protein>
    <recommendedName>
        <fullName evidence="2">Cation-transporting P-type ATPase C-terminal domain-containing protein</fullName>
    </recommendedName>
</protein>
<dbReference type="InterPro" id="IPR023298">
    <property type="entry name" value="ATPase_P-typ_TM_dom_sf"/>
</dbReference>
<proteinExistence type="predicted"/>
<dbReference type="Proteomes" id="UP000198697">
    <property type="component" value="Unassembled WGS sequence"/>
</dbReference>
<evidence type="ECO:0000313" key="3">
    <source>
        <dbReference type="EMBL" id="SET36369.1"/>
    </source>
</evidence>
<dbReference type="Pfam" id="PF00689">
    <property type="entry name" value="Cation_ATPase_C"/>
    <property type="match status" value="1"/>
</dbReference>
<dbReference type="InterPro" id="IPR006068">
    <property type="entry name" value="ATPase_P-typ_cation-transptr_C"/>
</dbReference>
<evidence type="ECO:0000259" key="2">
    <source>
        <dbReference type="Pfam" id="PF00689"/>
    </source>
</evidence>
<dbReference type="RefSeq" id="WP_092770152.1">
    <property type="nucleotide sequence ID" value="NZ_FOHS01000002.1"/>
</dbReference>
<reference evidence="4" key="1">
    <citation type="submission" date="2016-10" db="EMBL/GenBank/DDBJ databases">
        <authorList>
            <person name="Varghese N."/>
            <person name="Submissions S."/>
        </authorList>
    </citation>
    <scope>NUCLEOTIDE SEQUENCE [LARGE SCALE GENOMIC DNA]</scope>
    <source>
        <strain evidence="4">DSM 15310</strain>
    </source>
</reference>
<name>A0A1I0DVK2_9BACT</name>
<feature type="transmembrane region" description="Helical" evidence="1">
    <location>
        <begin position="46"/>
        <end position="65"/>
    </location>
</feature>
<feature type="transmembrane region" description="Helical" evidence="1">
    <location>
        <begin position="122"/>
        <end position="141"/>
    </location>
</feature>
<dbReference type="SUPFAM" id="SSF81665">
    <property type="entry name" value="Calcium ATPase, transmembrane domain M"/>
    <property type="match status" value="1"/>
</dbReference>
<keyword evidence="1" id="KW-1133">Transmembrane helix</keyword>
<dbReference type="STRING" id="82805.SAMN04487998_1576"/>
<gene>
    <name evidence="3" type="ORF">SAMN04487998_1576</name>
</gene>
<accession>A0A1I0DVK2</accession>
<dbReference type="EMBL" id="FOHS01000002">
    <property type="protein sequence ID" value="SET36369.1"/>
    <property type="molecule type" value="Genomic_DNA"/>
</dbReference>
<keyword evidence="4" id="KW-1185">Reference proteome</keyword>
<sequence length="202" mass="21625">MSFASQPATSGLCTEAVAAAHGRNVLPASAQSGLLATLRDVVLEPMFLLLLAACAVYIGLHEWALQRRCRRVLLFYAAGCGPGGGEHAHLRHAGIQQPAAHALVNRSFTQSVFRTLRVPNRILWLMLGLTLALLLLVTLLVPAARQWFGFVPVPAAALVGVGRVEVYKAIVGRRNPRWPVPLRPAQGARIGASIAGFLVTLC</sequence>
<keyword evidence="1" id="KW-0812">Transmembrane</keyword>
<evidence type="ECO:0000256" key="1">
    <source>
        <dbReference type="SAM" id="Phobius"/>
    </source>
</evidence>
<evidence type="ECO:0000313" key="4">
    <source>
        <dbReference type="Proteomes" id="UP000198697"/>
    </source>
</evidence>
<feature type="transmembrane region" description="Helical" evidence="1">
    <location>
        <begin position="147"/>
        <end position="167"/>
    </location>
</feature>
<organism evidence="3 4">
    <name type="scientific">Hymenobacter actinosclerus</name>
    <dbReference type="NCBI Taxonomy" id="82805"/>
    <lineage>
        <taxon>Bacteria</taxon>
        <taxon>Pseudomonadati</taxon>
        <taxon>Bacteroidota</taxon>
        <taxon>Cytophagia</taxon>
        <taxon>Cytophagales</taxon>
        <taxon>Hymenobacteraceae</taxon>
        <taxon>Hymenobacter</taxon>
    </lineage>
</organism>
<keyword evidence="1" id="KW-0472">Membrane</keyword>
<dbReference type="AlphaFoldDB" id="A0A1I0DVK2"/>